<evidence type="ECO:0000256" key="2">
    <source>
        <dbReference type="ARBA" id="ARBA00022448"/>
    </source>
</evidence>
<evidence type="ECO:0000313" key="9">
    <source>
        <dbReference type="EMBL" id="KAJ3630020.1"/>
    </source>
</evidence>
<feature type="transmembrane region" description="Helical" evidence="7">
    <location>
        <begin position="50"/>
        <end position="71"/>
    </location>
</feature>
<comment type="subcellular location">
    <subcellularLocation>
        <location evidence="1">Cell membrane</location>
        <topology evidence="1">Multi-pass membrane protein</topology>
    </subcellularLocation>
    <subcellularLocation>
        <location evidence="7">Membrane</location>
        <topology evidence="7">Multi-pass membrane protein</topology>
    </subcellularLocation>
</comment>
<feature type="region of interest" description="Disordered" evidence="8">
    <location>
        <begin position="482"/>
        <end position="510"/>
    </location>
</feature>
<comment type="caution">
    <text evidence="9">The sequence shown here is derived from an EMBL/GenBank/DDBJ whole genome shotgun (WGS) entry which is preliminary data.</text>
</comment>
<keyword evidence="4 7" id="KW-0812">Transmembrane</keyword>
<keyword evidence="10" id="KW-1185">Reference proteome</keyword>
<keyword evidence="5 7" id="KW-1133">Transmembrane helix</keyword>
<evidence type="ECO:0000256" key="8">
    <source>
        <dbReference type="SAM" id="MobiDB-lite"/>
    </source>
</evidence>
<evidence type="ECO:0000313" key="10">
    <source>
        <dbReference type="Proteomes" id="UP001168821"/>
    </source>
</evidence>
<dbReference type="Gene3D" id="1.10.3860.10">
    <property type="entry name" value="Sodium:dicarboxylate symporter"/>
    <property type="match status" value="1"/>
</dbReference>
<dbReference type="Proteomes" id="UP001168821">
    <property type="component" value="Unassembled WGS sequence"/>
</dbReference>
<organism evidence="9 10">
    <name type="scientific">Zophobas morio</name>
    <dbReference type="NCBI Taxonomy" id="2755281"/>
    <lineage>
        <taxon>Eukaryota</taxon>
        <taxon>Metazoa</taxon>
        <taxon>Ecdysozoa</taxon>
        <taxon>Arthropoda</taxon>
        <taxon>Hexapoda</taxon>
        <taxon>Insecta</taxon>
        <taxon>Pterygota</taxon>
        <taxon>Neoptera</taxon>
        <taxon>Endopterygota</taxon>
        <taxon>Coleoptera</taxon>
        <taxon>Polyphaga</taxon>
        <taxon>Cucujiformia</taxon>
        <taxon>Tenebrionidae</taxon>
        <taxon>Zophobas</taxon>
    </lineage>
</organism>
<dbReference type="InterPro" id="IPR001991">
    <property type="entry name" value="Na-dicarboxylate_symporter"/>
</dbReference>
<feature type="transmembrane region" description="Helical" evidence="7">
    <location>
        <begin position="362"/>
        <end position="388"/>
    </location>
</feature>
<evidence type="ECO:0000256" key="5">
    <source>
        <dbReference type="ARBA" id="ARBA00022989"/>
    </source>
</evidence>
<keyword evidence="6 7" id="KW-0472">Membrane</keyword>
<proteinExistence type="inferred from homology"/>
<keyword evidence="3" id="KW-1003">Cell membrane</keyword>
<evidence type="ECO:0000256" key="4">
    <source>
        <dbReference type="ARBA" id="ARBA00022692"/>
    </source>
</evidence>
<dbReference type="PRINTS" id="PR00173">
    <property type="entry name" value="EDTRNSPORT"/>
</dbReference>
<feature type="transmembrane region" description="Helical" evidence="7">
    <location>
        <begin position="324"/>
        <end position="342"/>
    </location>
</feature>
<dbReference type="Pfam" id="PF00375">
    <property type="entry name" value="SDF"/>
    <property type="match status" value="1"/>
</dbReference>
<dbReference type="InterPro" id="IPR036458">
    <property type="entry name" value="Na:dicarbo_symporter_sf"/>
</dbReference>
<gene>
    <name evidence="9" type="ORF">Zmor_028512</name>
</gene>
<evidence type="ECO:0000256" key="3">
    <source>
        <dbReference type="ARBA" id="ARBA00022475"/>
    </source>
</evidence>
<accession>A0AA38HKF1</accession>
<dbReference type="PANTHER" id="PTHR42865">
    <property type="entry name" value="PROTON/GLUTAMATE-ASPARTATE SYMPORTER"/>
    <property type="match status" value="1"/>
</dbReference>
<feature type="transmembrane region" description="Helical" evidence="7">
    <location>
        <begin position="208"/>
        <end position="227"/>
    </location>
</feature>
<dbReference type="EMBL" id="JALNTZ010000931">
    <property type="protein sequence ID" value="KAJ3630020.1"/>
    <property type="molecule type" value="Genomic_DNA"/>
</dbReference>
<comment type="similarity">
    <text evidence="7">Belongs to the dicarboxylate/amino acid:cation symporter (DAACS) (TC 2.A.23) family.</text>
</comment>
<feature type="transmembrane region" description="Helical" evidence="7">
    <location>
        <begin position="289"/>
        <end position="312"/>
    </location>
</feature>
<sequence length="510" mass="56463">MRLKIFNILKDRTVQIIASALLGLALGVSLSKVNLQEEILTWIKLPGELFLRSLKCTVVLMVFTSMILAVVEMEKTGKAVFIGGRTIGLYALSTCCASVQGLMMVLVFKRWYSKSKAEEKDSRVIFNIFCGADNHSMLEFVSMGALRCLESEFAVENSSSFLLYDINNIFQKNNSSAIKNDISVTQTFQEGVFKKIFTENLLETGLDANFLGVISFSIFFGCALVTMSKKSNNTSKPNLMVNILTNINEALVILINWIVYMSPLSVISLITGALSEEKNLIKVFKDMGLLISTTFLGFFCHLFLFLPTLFYLTTRKSPFKYMKNMLPAQCFAFASASSAATIPVNLECTLKSDFVDKTIASFVLSFGATVNMDGNAVYFPAAIIFLAISQGIEVTPFHYFMAVLLSTIGSVGSAPVPASIFVLIITFFNTTFGTTGTPKSFALIIAIDWILDRMSTVVNITGDNYVVGMICVMEAKRRRQSMEESTRVNLDDTGKIEKKPHKEGEGEEKF</sequence>
<protein>
    <recommendedName>
        <fullName evidence="7">Amino acid transporter</fullName>
    </recommendedName>
</protein>
<dbReference type="AlphaFoldDB" id="A0AA38HKF1"/>
<evidence type="ECO:0000256" key="6">
    <source>
        <dbReference type="ARBA" id="ARBA00023136"/>
    </source>
</evidence>
<feature type="transmembrane region" description="Helical" evidence="7">
    <location>
        <begin position="87"/>
        <end position="108"/>
    </location>
</feature>
<keyword evidence="7" id="KW-0769">Symport</keyword>
<evidence type="ECO:0000256" key="1">
    <source>
        <dbReference type="ARBA" id="ARBA00004651"/>
    </source>
</evidence>
<dbReference type="SUPFAM" id="SSF118215">
    <property type="entry name" value="Proton glutamate symport protein"/>
    <property type="match status" value="1"/>
</dbReference>
<dbReference type="GO" id="GO:0005886">
    <property type="term" value="C:plasma membrane"/>
    <property type="evidence" value="ECO:0007669"/>
    <property type="project" value="UniProtKB-SubCell"/>
</dbReference>
<name>A0AA38HKF1_9CUCU</name>
<feature type="transmembrane region" description="Helical" evidence="7">
    <location>
        <begin position="400"/>
        <end position="428"/>
    </location>
</feature>
<dbReference type="PANTHER" id="PTHR42865:SF7">
    <property type="entry name" value="PROTON_GLUTAMATE-ASPARTATE SYMPORTER"/>
    <property type="match status" value="1"/>
</dbReference>
<dbReference type="GO" id="GO:0015293">
    <property type="term" value="F:symporter activity"/>
    <property type="evidence" value="ECO:0007669"/>
    <property type="project" value="UniProtKB-UniRule"/>
</dbReference>
<evidence type="ECO:0000256" key="7">
    <source>
        <dbReference type="RuleBase" id="RU361216"/>
    </source>
</evidence>
<keyword evidence="2 7" id="KW-0813">Transport</keyword>
<reference evidence="9" key="1">
    <citation type="journal article" date="2023" name="G3 (Bethesda)">
        <title>Whole genome assemblies of Zophobas morio and Tenebrio molitor.</title>
        <authorList>
            <person name="Kaur S."/>
            <person name="Stinson S.A."/>
            <person name="diCenzo G.C."/>
        </authorList>
    </citation>
    <scope>NUCLEOTIDE SEQUENCE</scope>
    <source>
        <strain evidence="9">QUZm001</strain>
    </source>
</reference>